<evidence type="ECO:0000313" key="3">
    <source>
        <dbReference type="Proteomes" id="UP000182811"/>
    </source>
</evidence>
<sequence length="52" mass="5893">MTSSRSYQYSKNLQDGIQELAAGAGKQFDPRLVELFFDIMPAVLKRNSRRAS</sequence>
<dbReference type="PROSITE" id="PS51832">
    <property type="entry name" value="HD_GYP"/>
    <property type="match status" value="1"/>
</dbReference>
<protein>
    <recommendedName>
        <fullName evidence="1">HD-GYP domain-containing protein</fullName>
    </recommendedName>
</protein>
<reference evidence="2 3" key="1">
    <citation type="submission" date="2016-08" db="EMBL/GenBank/DDBJ databases">
        <title>Genome-based comparison of Moorella thermoacetic strains.</title>
        <authorList>
            <person name="Poehlein A."/>
            <person name="Bengelsdorf F.R."/>
            <person name="Esser C."/>
            <person name="Duerre P."/>
            <person name="Daniel R."/>
        </authorList>
    </citation>
    <scope>NUCLEOTIDE SEQUENCE [LARGE SCALE GENOMIC DNA]</scope>
    <source>
        <strain evidence="2 3">DSM 21394</strain>
    </source>
</reference>
<evidence type="ECO:0000313" key="2">
    <source>
        <dbReference type="EMBL" id="OIQ61472.1"/>
    </source>
</evidence>
<dbReference type="Proteomes" id="UP000182811">
    <property type="component" value="Unassembled WGS sequence"/>
</dbReference>
<dbReference type="InterPro" id="IPR037522">
    <property type="entry name" value="HD_GYP_dom"/>
</dbReference>
<accession>A0A1J5NTC8</accession>
<evidence type="ECO:0000259" key="1">
    <source>
        <dbReference type="PROSITE" id="PS51832"/>
    </source>
</evidence>
<organism evidence="2 3">
    <name type="scientific">Neomoorella thermoacetica</name>
    <name type="common">Clostridium thermoaceticum</name>
    <dbReference type="NCBI Taxonomy" id="1525"/>
    <lineage>
        <taxon>Bacteria</taxon>
        <taxon>Bacillati</taxon>
        <taxon>Bacillota</taxon>
        <taxon>Clostridia</taxon>
        <taxon>Neomoorellales</taxon>
        <taxon>Neomoorellaceae</taxon>
        <taxon>Neomoorella</taxon>
    </lineage>
</organism>
<gene>
    <name evidence="2" type="ORF">MOTE_00350</name>
</gene>
<dbReference type="Gene3D" id="1.10.3210.10">
    <property type="entry name" value="Hypothetical protein af1432"/>
    <property type="match status" value="1"/>
</dbReference>
<dbReference type="AlphaFoldDB" id="A0A1J5NTC8"/>
<name>A0A1J5NTC8_NEOTH</name>
<comment type="caution">
    <text evidence="2">The sequence shown here is derived from an EMBL/GenBank/DDBJ whole genome shotgun (WGS) entry which is preliminary data.</text>
</comment>
<dbReference type="EMBL" id="MDDC01000001">
    <property type="protein sequence ID" value="OIQ61472.1"/>
    <property type="molecule type" value="Genomic_DNA"/>
</dbReference>
<proteinExistence type="predicted"/>
<feature type="domain" description="HD-GYP" evidence="1">
    <location>
        <begin position="1"/>
        <end position="52"/>
    </location>
</feature>